<dbReference type="Gene3D" id="6.10.340.10">
    <property type="match status" value="1"/>
</dbReference>
<accession>A0ABP6ZJR9</accession>
<dbReference type="PANTHER" id="PTHR45436:SF5">
    <property type="entry name" value="SENSOR HISTIDINE KINASE TRCS"/>
    <property type="match status" value="1"/>
</dbReference>
<evidence type="ECO:0000256" key="6">
    <source>
        <dbReference type="ARBA" id="ARBA00022692"/>
    </source>
</evidence>
<dbReference type="PROSITE" id="PS50885">
    <property type="entry name" value="HAMP"/>
    <property type="match status" value="1"/>
</dbReference>
<dbReference type="PROSITE" id="PS50109">
    <property type="entry name" value="HIS_KIN"/>
    <property type="match status" value="1"/>
</dbReference>
<reference evidence="15" key="1">
    <citation type="journal article" date="2019" name="Int. J. Syst. Evol. Microbiol.">
        <title>The Global Catalogue of Microorganisms (GCM) 10K type strain sequencing project: providing services to taxonomists for standard genome sequencing and annotation.</title>
        <authorList>
            <consortium name="The Broad Institute Genomics Platform"/>
            <consortium name="The Broad Institute Genome Sequencing Center for Infectious Disease"/>
            <person name="Wu L."/>
            <person name="Ma J."/>
        </authorList>
    </citation>
    <scope>NUCLEOTIDE SEQUENCE [LARGE SCALE GENOMIC DNA]</scope>
    <source>
        <strain evidence="15">JCM 16902</strain>
    </source>
</reference>
<evidence type="ECO:0000259" key="13">
    <source>
        <dbReference type="PROSITE" id="PS50885"/>
    </source>
</evidence>
<dbReference type="SUPFAM" id="SSF55874">
    <property type="entry name" value="ATPase domain of HSP90 chaperone/DNA topoisomerase II/histidine kinase"/>
    <property type="match status" value="1"/>
</dbReference>
<dbReference type="InterPro" id="IPR003660">
    <property type="entry name" value="HAMP_dom"/>
</dbReference>
<dbReference type="InterPro" id="IPR050428">
    <property type="entry name" value="TCS_sensor_his_kinase"/>
</dbReference>
<keyword evidence="5" id="KW-0808">Transferase</keyword>
<dbReference type="CDD" id="cd00075">
    <property type="entry name" value="HATPase"/>
    <property type="match status" value="1"/>
</dbReference>
<evidence type="ECO:0000313" key="15">
    <source>
        <dbReference type="Proteomes" id="UP001501074"/>
    </source>
</evidence>
<evidence type="ECO:0000313" key="14">
    <source>
        <dbReference type="EMBL" id="GAA3609316.1"/>
    </source>
</evidence>
<name>A0ABP6ZJR9_9ACTN</name>
<evidence type="ECO:0000256" key="2">
    <source>
        <dbReference type="ARBA" id="ARBA00004236"/>
    </source>
</evidence>
<evidence type="ECO:0000256" key="5">
    <source>
        <dbReference type="ARBA" id="ARBA00022679"/>
    </source>
</evidence>
<dbReference type="GO" id="GO:0016301">
    <property type="term" value="F:kinase activity"/>
    <property type="evidence" value="ECO:0007669"/>
    <property type="project" value="UniProtKB-KW"/>
</dbReference>
<dbReference type="InterPro" id="IPR003661">
    <property type="entry name" value="HisK_dim/P_dom"/>
</dbReference>
<feature type="transmembrane region" description="Helical" evidence="11">
    <location>
        <begin position="27"/>
        <end position="49"/>
    </location>
</feature>
<dbReference type="EC" id="2.7.13.3" evidence="3"/>
<keyword evidence="7 14" id="KW-0418">Kinase</keyword>
<gene>
    <name evidence="14" type="ORF">GCM10022223_26720</name>
</gene>
<dbReference type="PRINTS" id="PR00344">
    <property type="entry name" value="BCTRLSENSOR"/>
</dbReference>
<dbReference type="SUPFAM" id="SSF47384">
    <property type="entry name" value="Homodimeric domain of signal transducing histidine kinase"/>
    <property type="match status" value="1"/>
</dbReference>
<proteinExistence type="predicted"/>
<keyword evidence="9" id="KW-0902">Two-component regulatory system</keyword>
<evidence type="ECO:0000256" key="3">
    <source>
        <dbReference type="ARBA" id="ARBA00012438"/>
    </source>
</evidence>
<keyword evidence="15" id="KW-1185">Reference proteome</keyword>
<evidence type="ECO:0000256" key="4">
    <source>
        <dbReference type="ARBA" id="ARBA00022553"/>
    </source>
</evidence>
<dbReference type="Gene3D" id="1.10.287.130">
    <property type="match status" value="1"/>
</dbReference>
<feature type="transmembrane region" description="Helical" evidence="11">
    <location>
        <begin position="200"/>
        <end position="219"/>
    </location>
</feature>
<dbReference type="Pfam" id="PF00672">
    <property type="entry name" value="HAMP"/>
    <property type="match status" value="1"/>
</dbReference>
<evidence type="ECO:0000256" key="10">
    <source>
        <dbReference type="ARBA" id="ARBA00023136"/>
    </source>
</evidence>
<feature type="domain" description="Histidine kinase" evidence="12">
    <location>
        <begin position="280"/>
        <end position="489"/>
    </location>
</feature>
<organism evidence="14 15">
    <name type="scientific">Kineosporia mesophila</name>
    <dbReference type="NCBI Taxonomy" id="566012"/>
    <lineage>
        <taxon>Bacteria</taxon>
        <taxon>Bacillati</taxon>
        <taxon>Actinomycetota</taxon>
        <taxon>Actinomycetes</taxon>
        <taxon>Kineosporiales</taxon>
        <taxon>Kineosporiaceae</taxon>
        <taxon>Kineosporia</taxon>
    </lineage>
</organism>
<feature type="domain" description="HAMP" evidence="13">
    <location>
        <begin position="220"/>
        <end position="272"/>
    </location>
</feature>
<dbReference type="SMART" id="SM00388">
    <property type="entry name" value="HisKA"/>
    <property type="match status" value="1"/>
</dbReference>
<comment type="subcellular location">
    <subcellularLocation>
        <location evidence="2">Cell membrane</location>
    </subcellularLocation>
</comment>
<dbReference type="InterPro" id="IPR036097">
    <property type="entry name" value="HisK_dim/P_sf"/>
</dbReference>
<protein>
    <recommendedName>
        <fullName evidence="3">histidine kinase</fullName>
        <ecNumber evidence="3">2.7.13.3</ecNumber>
    </recommendedName>
</protein>
<dbReference type="CDD" id="cd06225">
    <property type="entry name" value="HAMP"/>
    <property type="match status" value="1"/>
</dbReference>
<dbReference type="Gene3D" id="3.30.565.10">
    <property type="entry name" value="Histidine kinase-like ATPase, C-terminal domain"/>
    <property type="match status" value="1"/>
</dbReference>
<sequence length="504" mass="54790">MTAVTSLFPDPRRGSAWRPTIGVRTRILATVLVLTALGMLGAGITIVLMQRASLNERVNEALSTEVQEFRDIAEPGSGVPTDPSTGKPFTSVGALLQSALQKQAPDRDETFLTMVGGRPQFVPSSERFVNLEEEPALVAAVAALPVDAPVRLREIDTRAGRIRYAAVQVSVGGESTVGSYVIAQSLERNRQEVTQMAQRFAVVSLVSLIVVGVVGWLVAGRLLRPLRHLRTTAERISHNDLTERIEVTGTDDISEIAVTFNRMLDRLEHAFRTQQEFLDDAGHELKTPITIIRGHLELMAANDPADVEETRALVLDELDRMARLVQDLILLAQTKRPDFVRREPVAVDELMTDVLEKAVGLAEREWRLDEQTPAWIDADPQRITQGLLQLAHNAVKYTTPGQVIAFGSRAEGRTVHLWVRDSGPGVSAKDAERIFERFGRGGDARRMEGSGLGLSIVGAIAAAHEGSVALTSPPGEPGAVFTLTVPRAPVPASAQTIPLVQEVP</sequence>
<keyword evidence="8 11" id="KW-1133">Transmembrane helix</keyword>
<evidence type="ECO:0000256" key="11">
    <source>
        <dbReference type="SAM" id="Phobius"/>
    </source>
</evidence>
<dbReference type="PANTHER" id="PTHR45436">
    <property type="entry name" value="SENSOR HISTIDINE KINASE YKOH"/>
    <property type="match status" value="1"/>
</dbReference>
<dbReference type="SMART" id="SM00304">
    <property type="entry name" value="HAMP"/>
    <property type="match status" value="1"/>
</dbReference>
<dbReference type="RefSeq" id="WP_231483417.1">
    <property type="nucleotide sequence ID" value="NZ_BAAAZO010000003.1"/>
</dbReference>
<comment type="caution">
    <text evidence="14">The sequence shown here is derived from an EMBL/GenBank/DDBJ whole genome shotgun (WGS) entry which is preliminary data.</text>
</comment>
<dbReference type="SUPFAM" id="SSF158472">
    <property type="entry name" value="HAMP domain-like"/>
    <property type="match status" value="1"/>
</dbReference>
<dbReference type="InterPro" id="IPR004358">
    <property type="entry name" value="Sig_transdc_His_kin-like_C"/>
</dbReference>
<dbReference type="InterPro" id="IPR005467">
    <property type="entry name" value="His_kinase_dom"/>
</dbReference>
<dbReference type="Pfam" id="PF00512">
    <property type="entry name" value="HisKA"/>
    <property type="match status" value="1"/>
</dbReference>
<keyword evidence="4" id="KW-0597">Phosphoprotein</keyword>
<evidence type="ECO:0000256" key="7">
    <source>
        <dbReference type="ARBA" id="ARBA00022777"/>
    </source>
</evidence>
<keyword evidence="10 11" id="KW-0472">Membrane</keyword>
<evidence type="ECO:0000256" key="1">
    <source>
        <dbReference type="ARBA" id="ARBA00000085"/>
    </source>
</evidence>
<dbReference type="InterPro" id="IPR036890">
    <property type="entry name" value="HATPase_C_sf"/>
</dbReference>
<dbReference type="InterPro" id="IPR003594">
    <property type="entry name" value="HATPase_dom"/>
</dbReference>
<evidence type="ECO:0000259" key="12">
    <source>
        <dbReference type="PROSITE" id="PS50109"/>
    </source>
</evidence>
<dbReference type="CDD" id="cd00082">
    <property type="entry name" value="HisKA"/>
    <property type="match status" value="1"/>
</dbReference>
<dbReference type="Pfam" id="PF02518">
    <property type="entry name" value="HATPase_c"/>
    <property type="match status" value="1"/>
</dbReference>
<dbReference type="SMART" id="SM00387">
    <property type="entry name" value="HATPase_c"/>
    <property type="match status" value="1"/>
</dbReference>
<dbReference type="Proteomes" id="UP001501074">
    <property type="component" value="Unassembled WGS sequence"/>
</dbReference>
<comment type="catalytic activity">
    <reaction evidence="1">
        <text>ATP + protein L-histidine = ADP + protein N-phospho-L-histidine.</text>
        <dbReference type="EC" id="2.7.13.3"/>
    </reaction>
</comment>
<dbReference type="EMBL" id="BAAAZO010000003">
    <property type="protein sequence ID" value="GAA3609316.1"/>
    <property type="molecule type" value="Genomic_DNA"/>
</dbReference>
<evidence type="ECO:0000256" key="8">
    <source>
        <dbReference type="ARBA" id="ARBA00022989"/>
    </source>
</evidence>
<keyword evidence="6 11" id="KW-0812">Transmembrane</keyword>
<evidence type="ECO:0000256" key="9">
    <source>
        <dbReference type="ARBA" id="ARBA00023012"/>
    </source>
</evidence>